<feature type="domain" description="Type II restriction enzyme NaeI" evidence="4">
    <location>
        <begin position="85"/>
        <end position="376"/>
    </location>
</feature>
<reference evidence="5 6" key="1">
    <citation type="submission" date="2020-03" db="EMBL/GenBank/DDBJ databases">
        <title>Sequencing the genomes of 1000 actinobacteria strains.</title>
        <authorList>
            <person name="Klenk H.-P."/>
        </authorList>
    </citation>
    <scope>NUCLEOTIDE SEQUENCE [LARGE SCALE GENOMIC DNA]</scope>
    <source>
        <strain evidence="5 6">DSM 44556</strain>
    </source>
</reference>
<comment type="caution">
    <text evidence="5">The sequence shown here is derived from an EMBL/GenBank/DDBJ whole genome shotgun (WGS) entry which is preliminary data.</text>
</comment>
<dbReference type="InterPro" id="IPR011335">
    <property type="entry name" value="Restrct_endonuc-II-like"/>
</dbReference>
<dbReference type="Gene3D" id="1.10.10.10">
    <property type="entry name" value="Winged helix-like DNA-binding domain superfamily/Winged helix DNA-binding domain"/>
    <property type="match status" value="1"/>
</dbReference>
<keyword evidence="6" id="KW-1185">Reference proteome</keyword>
<name>A0A7X5TYF4_9MYCO</name>
<dbReference type="InterPro" id="IPR037057">
    <property type="entry name" value="DNA_rep_MutH/T2_RE_sf"/>
</dbReference>
<organism evidence="5 6">
    <name type="scientific">Mycolicibacterium fluoranthenivorans</name>
    <dbReference type="NCBI Taxonomy" id="258505"/>
    <lineage>
        <taxon>Bacteria</taxon>
        <taxon>Bacillati</taxon>
        <taxon>Actinomycetota</taxon>
        <taxon>Actinomycetes</taxon>
        <taxon>Mycobacteriales</taxon>
        <taxon>Mycobacteriaceae</taxon>
        <taxon>Mycolicibacterium</taxon>
    </lineage>
</organism>
<keyword evidence="2" id="KW-0255">Endonuclease</keyword>
<evidence type="ECO:0000256" key="3">
    <source>
        <dbReference type="ARBA" id="ARBA00022801"/>
    </source>
</evidence>
<dbReference type="RefSeq" id="WP_263988145.1">
    <property type="nucleotide sequence ID" value="NZ_JAANOW010000001.1"/>
</dbReference>
<evidence type="ECO:0000313" key="6">
    <source>
        <dbReference type="Proteomes" id="UP000547444"/>
    </source>
</evidence>
<dbReference type="EMBL" id="JAANOW010000001">
    <property type="protein sequence ID" value="NIH95034.1"/>
    <property type="molecule type" value="Genomic_DNA"/>
</dbReference>
<dbReference type="GO" id="GO:0009307">
    <property type="term" value="P:DNA restriction-modification system"/>
    <property type="evidence" value="ECO:0007669"/>
    <property type="project" value="InterPro"/>
</dbReference>
<dbReference type="CDD" id="cd22338">
    <property type="entry name" value="NaeI-like"/>
    <property type="match status" value="1"/>
</dbReference>
<dbReference type="GO" id="GO:0009036">
    <property type="term" value="F:type II site-specific deoxyribonuclease activity"/>
    <property type="evidence" value="ECO:0007669"/>
    <property type="project" value="InterPro"/>
</dbReference>
<dbReference type="Gene3D" id="3.40.600.10">
    <property type="entry name" value="DNA mismatch repair MutH/Restriction endonuclease, type II"/>
    <property type="match status" value="1"/>
</dbReference>
<accession>A0A7X5TYF4</accession>
<dbReference type="SUPFAM" id="SSF52980">
    <property type="entry name" value="Restriction endonuclease-like"/>
    <property type="match status" value="1"/>
</dbReference>
<dbReference type="InterPro" id="IPR015210">
    <property type="entry name" value="NaeI"/>
</dbReference>
<evidence type="ECO:0000256" key="1">
    <source>
        <dbReference type="ARBA" id="ARBA00022722"/>
    </source>
</evidence>
<sequence>MSEPDSLPFDIAFPPSVEAPEAGFQDSRARAIRRRRNTFREHPAPTQPMGKMLRAWTLHSGLDQEAPAELTPFVDWFEKEPEARERFRWALRDSLDELLDGQRTGRWAYQHLSKTEKTYLGTAVEVNLTKEFEFPNGEHLDWRIAGIDIDCKFSKDLGGWEIPMEMYLCVDHGGRQGKADHPALLTWFDDTTNQWAAGLVTVTDDRLWWRSDKTTGALIRGYNRDNKRRLADTSAGIVFWLWGGLQVDLPHNLLLNLDMDARGRILSPNLSGQKRVDQLFREVQGSIVGRETVLTVAQQDDAPKRVRDARKALGPEGIVILGHQDAHPTIAAALGLPVPVKGEWIAVRLAPASEGSSLPFVTVQGRPWAVAGDNDPPVAAPMDYRRLN</sequence>
<proteinExistence type="predicted"/>
<dbReference type="GO" id="GO:0003677">
    <property type="term" value="F:DNA binding"/>
    <property type="evidence" value="ECO:0007669"/>
    <property type="project" value="InterPro"/>
</dbReference>
<evidence type="ECO:0000259" key="4">
    <source>
        <dbReference type="Pfam" id="PF09126"/>
    </source>
</evidence>
<dbReference type="InterPro" id="IPR036388">
    <property type="entry name" value="WH-like_DNA-bd_sf"/>
</dbReference>
<keyword evidence="3" id="KW-0378">Hydrolase</keyword>
<evidence type="ECO:0000256" key="2">
    <source>
        <dbReference type="ARBA" id="ARBA00022759"/>
    </source>
</evidence>
<protein>
    <recommendedName>
        <fullName evidence="4">Type II restriction enzyme NaeI domain-containing protein</fullName>
    </recommendedName>
</protein>
<evidence type="ECO:0000313" key="5">
    <source>
        <dbReference type="EMBL" id="NIH95034.1"/>
    </source>
</evidence>
<keyword evidence="1" id="KW-0540">Nuclease</keyword>
<dbReference type="Pfam" id="PF09126">
    <property type="entry name" value="NaeI"/>
    <property type="match status" value="1"/>
</dbReference>
<dbReference type="AlphaFoldDB" id="A0A7X5TYF4"/>
<dbReference type="Proteomes" id="UP000547444">
    <property type="component" value="Unassembled WGS sequence"/>
</dbReference>
<gene>
    <name evidence="5" type="ORF">FHU31_001990</name>
</gene>